<evidence type="ECO:0000313" key="1">
    <source>
        <dbReference type="EMBL" id="CAK7335919.1"/>
    </source>
</evidence>
<dbReference type="Proteomes" id="UP001314170">
    <property type="component" value="Unassembled WGS sequence"/>
</dbReference>
<dbReference type="PANTHER" id="PTHR48248:SF5">
    <property type="entry name" value="UVR DOMAIN-CONTAINING PROTEIN"/>
    <property type="match status" value="1"/>
</dbReference>
<comment type="caution">
    <text evidence="1">The sequence shown here is derived from an EMBL/GenBank/DDBJ whole genome shotgun (WGS) entry which is preliminary data.</text>
</comment>
<name>A0AAV1RL24_9ROSI</name>
<keyword evidence="2" id="KW-1185">Reference proteome</keyword>
<protein>
    <submittedName>
        <fullName evidence="1">Uncharacterized protein</fullName>
    </submittedName>
</protein>
<organism evidence="1 2">
    <name type="scientific">Dovyalis caffra</name>
    <dbReference type="NCBI Taxonomy" id="77055"/>
    <lineage>
        <taxon>Eukaryota</taxon>
        <taxon>Viridiplantae</taxon>
        <taxon>Streptophyta</taxon>
        <taxon>Embryophyta</taxon>
        <taxon>Tracheophyta</taxon>
        <taxon>Spermatophyta</taxon>
        <taxon>Magnoliopsida</taxon>
        <taxon>eudicotyledons</taxon>
        <taxon>Gunneridae</taxon>
        <taxon>Pentapetalae</taxon>
        <taxon>rosids</taxon>
        <taxon>fabids</taxon>
        <taxon>Malpighiales</taxon>
        <taxon>Salicaceae</taxon>
        <taxon>Flacourtieae</taxon>
        <taxon>Dovyalis</taxon>
    </lineage>
</organism>
<accession>A0AAV1RL24</accession>
<dbReference type="EMBL" id="CAWUPB010000994">
    <property type="protein sequence ID" value="CAK7335919.1"/>
    <property type="molecule type" value="Genomic_DNA"/>
</dbReference>
<dbReference type="PANTHER" id="PTHR48248">
    <property type="entry name" value="UVR DOMAIN-CONTAINING PROTEIN"/>
    <property type="match status" value="1"/>
</dbReference>
<sequence>MASSKCHQKPFNMTHSENHELKVEMAEISEQQESIKQGQKEMRERFEAIDSECNQLKKETEQISHASENVQLRLDIMLNILKAQQEIE</sequence>
<reference evidence="1 2" key="1">
    <citation type="submission" date="2024-01" db="EMBL/GenBank/DDBJ databases">
        <authorList>
            <person name="Waweru B."/>
        </authorList>
    </citation>
    <scope>NUCLEOTIDE SEQUENCE [LARGE SCALE GENOMIC DNA]</scope>
</reference>
<evidence type="ECO:0000313" key="2">
    <source>
        <dbReference type="Proteomes" id="UP001314170"/>
    </source>
</evidence>
<gene>
    <name evidence="1" type="ORF">DCAF_LOCUS10922</name>
</gene>
<dbReference type="AlphaFoldDB" id="A0AAV1RL24"/>
<proteinExistence type="predicted"/>